<sequence>MRYHRSRALRRCAIYMAALCIILLIAVGFLQKEAANGCGATEDAHPCLEKLFPLVLKSLESLDISLHYLCYYSLWGALKIGEPLPWTNRIELCVQNEELLAKADEGAIVKAFRRNGLEVRYDSANGLYYAWHDADVRCQVYLYVFELQDDQSAWRVGWKHRLKSSKVCEGTTCFPARLVKAPLKQLDFMGLRVNVPHEDFEIQKYLYPDSWWKEVRAPNC</sequence>
<dbReference type="AlphaFoldDB" id="A0A1V9XGG5"/>
<protein>
    <submittedName>
        <fullName evidence="2">Uncharacterized protein</fullName>
    </submittedName>
</protein>
<dbReference type="InParanoid" id="A0A1V9XGG5"/>
<keyword evidence="1" id="KW-0472">Membrane</keyword>
<organism evidence="2 3">
    <name type="scientific">Tropilaelaps mercedesae</name>
    <dbReference type="NCBI Taxonomy" id="418985"/>
    <lineage>
        <taxon>Eukaryota</taxon>
        <taxon>Metazoa</taxon>
        <taxon>Ecdysozoa</taxon>
        <taxon>Arthropoda</taxon>
        <taxon>Chelicerata</taxon>
        <taxon>Arachnida</taxon>
        <taxon>Acari</taxon>
        <taxon>Parasitiformes</taxon>
        <taxon>Mesostigmata</taxon>
        <taxon>Gamasina</taxon>
        <taxon>Dermanyssoidea</taxon>
        <taxon>Laelapidae</taxon>
        <taxon>Tropilaelaps</taxon>
    </lineage>
</organism>
<proteinExistence type="predicted"/>
<evidence type="ECO:0000313" key="2">
    <source>
        <dbReference type="EMBL" id="OQR72635.1"/>
    </source>
</evidence>
<gene>
    <name evidence="2" type="ORF">BIW11_01266</name>
</gene>
<keyword evidence="1" id="KW-1133">Transmembrane helix</keyword>
<evidence type="ECO:0000313" key="3">
    <source>
        <dbReference type="Proteomes" id="UP000192247"/>
    </source>
</evidence>
<feature type="transmembrane region" description="Helical" evidence="1">
    <location>
        <begin position="12"/>
        <end position="30"/>
    </location>
</feature>
<dbReference type="InterPro" id="IPR052613">
    <property type="entry name" value="LicD_transferase"/>
</dbReference>
<dbReference type="STRING" id="418985.A0A1V9XGG5"/>
<dbReference type="PANTHER" id="PTHR13627:SF32">
    <property type="entry name" value="AGAP006029-PA"/>
    <property type="match status" value="1"/>
</dbReference>
<accession>A0A1V9XGG5</accession>
<comment type="caution">
    <text evidence="2">The sequence shown here is derived from an EMBL/GenBank/DDBJ whole genome shotgun (WGS) entry which is preliminary data.</text>
</comment>
<dbReference type="PANTHER" id="PTHR13627">
    <property type="entry name" value="FUKUTIN RELATED PROTEIN"/>
    <property type="match status" value="1"/>
</dbReference>
<evidence type="ECO:0000256" key="1">
    <source>
        <dbReference type="SAM" id="Phobius"/>
    </source>
</evidence>
<keyword evidence="1" id="KW-0812">Transmembrane</keyword>
<dbReference type="EMBL" id="MNPL01011364">
    <property type="protein sequence ID" value="OQR72635.1"/>
    <property type="molecule type" value="Genomic_DNA"/>
</dbReference>
<dbReference type="OrthoDB" id="444255at2759"/>
<name>A0A1V9XGG5_9ACAR</name>
<reference evidence="2 3" key="1">
    <citation type="journal article" date="2017" name="Gigascience">
        <title>Draft genome of the honey bee ectoparasitic mite, Tropilaelaps mercedesae, is shaped by the parasitic life history.</title>
        <authorList>
            <person name="Dong X."/>
            <person name="Armstrong S.D."/>
            <person name="Xia D."/>
            <person name="Makepeace B.L."/>
            <person name="Darby A.C."/>
            <person name="Kadowaki T."/>
        </authorList>
    </citation>
    <scope>NUCLEOTIDE SEQUENCE [LARGE SCALE GENOMIC DNA]</scope>
    <source>
        <strain evidence="2">Wuxi-XJTLU</strain>
    </source>
</reference>
<dbReference type="Proteomes" id="UP000192247">
    <property type="component" value="Unassembled WGS sequence"/>
</dbReference>
<keyword evidence="3" id="KW-1185">Reference proteome</keyword>